<reference evidence="3" key="1">
    <citation type="submission" date="2017-02" db="UniProtKB">
        <authorList>
            <consortium name="WormBaseParasite"/>
        </authorList>
    </citation>
    <scope>IDENTIFICATION</scope>
</reference>
<evidence type="ECO:0000259" key="1">
    <source>
        <dbReference type="Pfam" id="PF17906"/>
    </source>
</evidence>
<dbReference type="InterPro" id="IPR036388">
    <property type="entry name" value="WH-like_DNA-bd_sf"/>
</dbReference>
<evidence type="ECO:0000313" key="3">
    <source>
        <dbReference type="WBParaSite" id="SPAL_0001093200.1"/>
    </source>
</evidence>
<dbReference type="GO" id="GO:0035861">
    <property type="term" value="C:site of double-strand break"/>
    <property type="evidence" value="ECO:0007669"/>
    <property type="project" value="TreeGrafter"/>
</dbReference>
<dbReference type="Pfam" id="PF17906">
    <property type="entry name" value="HTH_48"/>
    <property type="match status" value="1"/>
</dbReference>
<dbReference type="PANTHER" id="PTHR46060">
    <property type="entry name" value="MARINER MOS1 TRANSPOSASE-LIKE PROTEIN"/>
    <property type="match status" value="1"/>
</dbReference>
<sequence length="260" mass="30731">MLSKRDIRAIMLYEFKRSTNAAKTNQEINETFGEELISHATFREGSEDLENEKRGRPETVLDNDELRKAVEANPRVTVRELTEELNVSKTTVFDHLKEDRKDEKARQVDPHDLNDYQKLRRFEVCSSLILMNKNDPFLNRLITCEKKWILYDNRKRSGQWLDKNEAPKQFPKPKLSPKKIMVTVWWSAVRIIYYNFMKPGEIIDLESYCQQIKKMHQKLSQKVSALVNRKGLVLLHDNVKPHVLKRTVQKLRILGEDIRI</sequence>
<name>A0A0N5BYT4_STREA</name>
<feature type="domain" description="Mos1 transposase HTH" evidence="1">
    <location>
        <begin position="4"/>
        <end position="43"/>
    </location>
</feature>
<dbReference type="STRING" id="174720.A0A0N5BYT4"/>
<dbReference type="GO" id="GO:0044547">
    <property type="term" value="F:DNA topoisomerase binding"/>
    <property type="evidence" value="ECO:0007669"/>
    <property type="project" value="TreeGrafter"/>
</dbReference>
<dbReference type="AlphaFoldDB" id="A0A0N5BYT4"/>
<dbReference type="Gene3D" id="1.10.10.10">
    <property type="entry name" value="Winged helix-like DNA-binding domain superfamily/Winged helix DNA-binding domain"/>
    <property type="match status" value="1"/>
</dbReference>
<dbReference type="GO" id="GO:0000729">
    <property type="term" value="P:DNA double-strand break processing"/>
    <property type="evidence" value="ECO:0007669"/>
    <property type="project" value="TreeGrafter"/>
</dbReference>
<proteinExistence type="predicted"/>
<keyword evidence="2" id="KW-1185">Reference proteome</keyword>
<dbReference type="InterPro" id="IPR041426">
    <property type="entry name" value="Mos1_HTH"/>
</dbReference>
<dbReference type="InterPro" id="IPR001888">
    <property type="entry name" value="Transposase_1"/>
</dbReference>
<dbReference type="GO" id="GO:0003690">
    <property type="term" value="F:double-stranded DNA binding"/>
    <property type="evidence" value="ECO:0007669"/>
    <property type="project" value="TreeGrafter"/>
</dbReference>
<dbReference type="GO" id="GO:0000793">
    <property type="term" value="C:condensed chromosome"/>
    <property type="evidence" value="ECO:0007669"/>
    <property type="project" value="TreeGrafter"/>
</dbReference>
<dbReference type="GO" id="GO:0042800">
    <property type="term" value="F:histone H3K4 methyltransferase activity"/>
    <property type="evidence" value="ECO:0007669"/>
    <property type="project" value="TreeGrafter"/>
</dbReference>
<dbReference type="InterPro" id="IPR036397">
    <property type="entry name" value="RNaseH_sf"/>
</dbReference>
<protein>
    <submittedName>
        <fullName evidence="3">HTH_48 domain-containing protein</fullName>
    </submittedName>
</protein>
<dbReference type="PANTHER" id="PTHR46060:SF2">
    <property type="entry name" value="HISTONE-LYSINE N-METHYLTRANSFERASE SETMAR"/>
    <property type="match status" value="1"/>
</dbReference>
<dbReference type="GO" id="GO:0046975">
    <property type="term" value="F:histone H3K36 methyltransferase activity"/>
    <property type="evidence" value="ECO:0007669"/>
    <property type="project" value="TreeGrafter"/>
</dbReference>
<evidence type="ECO:0000313" key="2">
    <source>
        <dbReference type="Proteomes" id="UP000046392"/>
    </source>
</evidence>
<dbReference type="GO" id="GO:0000014">
    <property type="term" value="F:single-stranded DNA endodeoxyribonuclease activity"/>
    <property type="evidence" value="ECO:0007669"/>
    <property type="project" value="TreeGrafter"/>
</dbReference>
<accession>A0A0N5BYT4</accession>
<dbReference type="Gene3D" id="1.10.10.1450">
    <property type="match status" value="1"/>
</dbReference>
<dbReference type="WBParaSite" id="SPAL_0001093200.1">
    <property type="protein sequence ID" value="SPAL_0001093200.1"/>
    <property type="gene ID" value="SPAL_0001093200"/>
</dbReference>
<dbReference type="Gene3D" id="3.30.420.10">
    <property type="entry name" value="Ribonuclease H-like superfamily/Ribonuclease H"/>
    <property type="match status" value="1"/>
</dbReference>
<dbReference type="GO" id="GO:0031297">
    <property type="term" value="P:replication fork processing"/>
    <property type="evidence" value="ECO:0007669"/>
    <property type="project" value="TreeGrafter"/>
</dbReference>
<dbReference type="InterPro" id="IPR052709">
    <property type="entry name" value="Transposase-MT_Hybrid"/>
</dbReference>
<dbReference type="GO" id="GO:0006303">
    <property type="term" value="P:double-strand break repair via nonhomologous end joining"/>
    <property type="evidence" value="ECO:0007669"/>
    <property type="project" value="TreeGrafter"/>
</dbReference>
<dbReference type="Pfam" id="PF13412">
    <property type="entry name" value="HTH_24"/>
    <property type="match status" value="1"/>
</dbReference>
<dbReference type="GO" id="GO:0003697">
    <property type="term" value="F:single-stranded DNA binding"/>
    <property type="evidence" value="ECO:0007669"/>
    <property type="project" value="TreeGrafter"/>
</dbReference>
<organism evidence="2 3">
    <name type="scientific">Strongyloides papillosus</name>
    <name type="common">Intestinal threadworm</name>
    <dbReference type="NCBI Taxonomy" id="174720"/>
    <lineage>
        <taxon>Eukaryota</taxon>
        <taxon>Metazoa</taxon>
        <taxon>Ecdysozoa</taxon>
        <taxon>Nematoda</taxon>
        <taxon>Chromadorea</taxon>
        <taxon>Rhabditida</taxon>
        <taxon>Tylenchina</taxon>
        <taxon>Panagrolaimomorpha</taxon>
        <taxon>Strongyloidoidea</taxon>
        <taxon>Strongyloididae</taxon>
        <taxon>Strongyloides</taxon>
    </lineage>
</organism>
<dbReference type="Pfam" id="PF01359">
    <property type="entry name" value="Transposase_1"/>
    <property type="match status" value="1"/>
</dbReference>
<dbReference type="GO" id="GO:0044774">
    <property type="term" value="P:mitotic DNA integrity checkpoint signaling"/>
    <property type="evidence" value="ECO:0007669"/>
    <property type="project" value="TreeGrafter"/>
</dbReference>
<dbReference type="GO" id="GO:0015074">
    <property type="term" value="P:DNA integration"/>
    <property type="evidence" value="ECO:0007669"/>
    <property type="project" value="TreeGrafter"/>
</dbReference>
<dbReference type="GO" id="GO:0005634">
    <property type="term" value="C:nucleus"/>
    <property type="evidence" value="ECO:0007669"/>
    <property type="project" value="TreeGrafter"/>
</dbReference>
<dbReference type="Proteomes" id="UP000046392">
    <property type="component" value="Unplaced"/>
</dbReference>